<organism evidence="2 3">
    <name type="scientific">Pleurodeles waltl</name>
    <name type="common">Iberian ribbed newt</name>
    <dbReference type="NCBI Taxonomy" id="8319"/>
    <lineage>
        <taxon>Eukaryota</taxon>
        <taxon>Metazoa</taxon>
        <taxon>Chordata</taxon>
        <taxon>Craniata</taxon>
        <taxon>Vertebrata</taxon>
        <taxon>Euteleostomi</taxon>
        <taxon>Amphibia</taxon>
        <taxon>Batrachia</taxon>
        <taxon>Caudata</taxon>
        <taxon>Salamandroidea</taxon>
        <taxon>Salamandridae</taxon>
        <taxon>Pleurodelinae</taxon>
        <taxon>Pleurodeles</taxon>
    </lineage>
</organism>
<name>A0AAV7TA18_PLEWA</name>
<proteinExistence type="predicted"/>
<dbReference type="EMBL" id="JANPWB010000007">
    <property type="protein sequence ID" value="KAJ1173452.1"/>
    <property type="molecule type" value="Genomic_DNA"/>
</dbReference>
<comment type="caution">
    <text evidence="2">The sequence shown here is derived from an EMBL/GenBank/DDBJ whole genome shotgun (WGS) entry which is preliminary data.</text>
</comment>
<keyword evidence="3" id="KW-1185">Reference proteome</keyword>
<evidence type="ECO:0000313" key="2">
    <source>
        <dbReference type="EMBL" id="KAJ1173452.1"/>
    </source>
</evidence>
<feature type="compositionally biased region" description="Basic and acidic residues" evidence="1">
    <location>
        <begin position="9"/>
        <end position="25"/>
    </location>
</feature>
<gene>
    <name evidence="2" type="ORF">NDU88_005284</name>
</gene>
<dbReference type="Proteomes" id="UP001066276">
    <property type="component" value="Chromosome 4_1"/>
</dbReference>
<evidence type="ECO:0000313" key="3">
    <source>
        <dbReference type="Proteomes" id="UP001066276"/>
    </source>
</evidence>
<protein>
    <submittedName>
        <fullName evidence="2">Uncharacterized protein</fullName>
    </submittedName>
</protein>
<reference evidence="2" key="1">
    <citation type="journal article" date="2022" name="bioRxiv">
        <title>Sequencing and chromosome-scale assembly of the giantPleurodeles waltlgenome.</title>
        <authorList>
            <person name="Brown T."/>
            <person name="Elewa A."/>
            <person name="Iarovenko S."/>
            <person name="Subramanian E."/>
            <person name="Araus A.J."/>
            <person name="Petzold A."/>
            <person name="Susuki M."/>
            <person name="Suzuki K.-i.T."/>
            <person name="Hayashi T."/>
            <person name="Toyoda A."/>
            <person name="Oliveira C."/>
            <person name="Osipova E."/>
            <person name="Leigh N.D."/>
            <person name="Simon A."/>
            <person name="Yun M.H."/>
        </authorList>
    </citation>
    <scope>NUCLEOTIDE SEQUENCE</scope>
    <source>
        <strain evidence="2">20211129_DDA</strain>
        <tissue evidence="2">Liver</tissue>
    </source>
</reference>
<sequence>MNADEGTEEDRGSTDVSRRSSRLREAWWSAKAGASSSRRGRGPELKDRRCPEDWAAVFSTGVWRASDWGCRGGRCRPCGPSLTPPQTLFGAAVGAGPTEVAQKTPTEIQGAQSSAGAWTVRGIAAH</sequence>
<feature type="region of interest" description="Disordered" evidence="1">
    <location>
        <begin position="1"/>
        <end position="47"/>
    </location>
</feature>
<dbReference type="AlphaFoldDB" id="A0AAV7TA18"/>
<accession>A0AAV7TA18</accession>
<evidence type="ECO:0000256" key="1">
    <source>
        <dbReference type="SAM" id="MobiDB-lite"/>
    </source>
</evidence>